<keyword evidence="2" id="KW-0378">Hydrolase</keyword>
<keyword evidence="1" id="KW-1133">Transmembrane helix</keyword>
<keyword evidence="1" id="KW-0812">Transmembrane</keyword>
<feature type="transmembrane region" description="Helical" evidence="1">
    <location>
        <begin position="20"/>
        <end position="40"/>
    </location>
</feature>
<name>A0A371IWB0_9FIRM</name>
<accession>A0A371IWB0</accession>
<dbReference type="GO" id="GO:0016787">
    <property type="term" value="F:hydrolase activity"/>
    <property type="evidence" value="ECO:0007669"/>
    <property type="project" value="UniProtKB-KW"/>
</dbReference>
<feature type="transmembrane region" description="Helical" evidence="1">
    <location>
        <begin position="216"/>
        <end position="243"/>
    </location>
</feature>
<keyword evidence="1" id="KW-0472">Membrane</keyword>
<gene>
    <name evidence="2" type="ORF">CHF27_000835</name>
</gene>
<feature type="transmembrane region" description="Helical" evidence="1">
    <location>
        <begin position="115"/>
        <end position="143"/>
    </location>
</feature>
<feature type="transmembrane region" description="Helical" evidence="1">
    <location>
        <begin position="61"/>
        <end position="79"/>
    </location>
</feature>
<dbReference type="EMBL" id="NOJZ02000001">
    <property type="protein sequence ID" value="RDY24774.1"/>
    <property type="molecule type" value="Genomic_DNA"/>
</dbReference>
<organism evidence="2 3">
    <name type="scientific">Romboutsia maritimum</name>
    <dbReference type="NCBI Taxonomy" id="2020948"/>
    <lineage>
        <taxon>Bacteria</taxon>
        <taxon>Bacillati</taxon>
        <taxon>Bacillota</taxon>
        <taxon>Clostridia</taxon>
        <taxon>Peptostreptococcales</taxon>
        <taxon>Peptostreptococcaceae</taxon>
        <taxon>Romboutsia</taxon>
    </lineage>
</organism>
<evidence type="ECO:0000313" key="2">
    <source>
        <dbReference type="EMBL" id="RDY24774.1"/>
    </source>
</evidence>
<dbReference type="AlphaFoldDB" id="A0A371IWB0"/>
<comment type="caution">
    <text evidence="2">The sequence shown here is derived from an EMBL/GenBank/DDBJ whole genome shotgun (WGS) entry which is preliminary data.</text>
</comment>
<dbReference type="RefSeq" id="WP_095404866.1">
    <property type="nucleotide sequence ID" value="NZ_NOJZ02000001.1"/>
</dbReference>
<feature type="transmembrane region" description="Helical" evidence="1">
    <location>
        <begin position="177"/>
        <end position="196"/>
    </location>
</feature>
<dbReference type="OrthoDB" id="5459053at2"/>
<keyword evidence="3" id="KW-1185">Reference proteome</keyword>
<feature type="transmembrane region" description="Helical" evidence="1">
    <location>
        <begin position="85"/>
        <end position="103"/>
    </location>
</feature>
<reference evidence="2 3" key="1">
    <citation type="journal article" date="2017" name="Genome Announc.">
        <title>Draft Genome Sequence of Romboutsia maritimum sp. nov. Strain CCRI-22766(T), Isolated from Coastal Estuarine Mud.</title>
        <authorList>
            <person name="Maheux A.F."/>
            <person name="Boudreau D.K."/>
            <person name="Berube E."/>
            <person name="Boissinot M."/>
            <person name="Raymond F."/>
            <person name="Brodeur S."/>
            <person name="Corbeil J."/>
            <person name="Brightwell G."/>
            <person name="Broda D."/>
            <person name="Omar R.F."/>
            <person name="Bergeron M.G."/>
        </authorList>
    </citation>
    <scope>NUCLEOTIDE SEQUENCE [LARGE SCALE GENOMIC DNA]</scope>
    <source>
        <strain evidence="2 3">CCRI-22766</strain>
    </source>
</reference>
<sequence length="245" mass="28312">MRGKTHCTIGVLVGIQVSLIFKIPISLFNIIVSAIFSILPDLDEPNSLISDFFLNKNISKFIYKALIYFINIIIFFTSLKINNNFYLSSIITFITIVIIEAKLTHMFLRKLFLSLIFLLLAICLYLIKSRVYFIFFTLILSLFPWFKHRSISHSIFSTVLMFFLLKQIELIYSISNLSFFGTVGYASHIFLGDLFTKQGVPLLYPLSNKKLSLCSFRVGSFFSNLLEILFIVILIYIIIYSIIKI</sequence>
<proteinExistence type="predicted"/>
<dbReference type="Pfam" id="PF04307">
    <property type="entry name" value="YdjM"/>
    <property type="match status" value="1"/>
</dbReference>
<evidence type="ECO:0000313" key="3">
    <source>
        <dbReference type="Proteomes" id="UP000243494"/>
    </source>
</evidence>
<evidence type="ECO:0000256" key="1">
    <source>
        <dbReference type="SAM" id="Phobius"/>
    </source>
</evidence>
<protein>
    <submittedName>
        <fullName evidence="2">Metal-dependent hydrolase</fullName>
    </submittedName>
</protein>
<dbReference type="InterPro" id="IPR007404">
    <property type="entry name" value="YdjM-like"/>
</dbReference>
<dbReference type="Proteomes" id="UP000243494">
    <property type="component" value="Unassembled WGS sequence"/>
</dbReference>